<gene>
    <name evidence="3" type="ORF">JGI25_00253</name>
</gene>
<dbReference type="InterPro" id="IPR050194">
    <property type="entry name" value="Glycosyltransferase_grp1"/>
</dbReference>
<dbReference type="InterPro" id="IPR001296">
    <property type="entry name" value="Glyco_trans_1"/>
</dbReference>
<protein>
    <submittedName>
        <fullName evidence="3">Glycosyltransferase involved in cell wall bisynthesis</fullName>
    </submittedName>
</protein>
<dbReference type="Pfam" id="PF00534">
    <property type="entry name" value="Glycos_transf_1"/>
    <property type="match status" value="1"/>
</dbReference>
<evidence type="ECO:0000313" key="3">
    <source>
        <dbReference type="EMBL" id="CUS97402.1"/>
    </source>
</evidence>
<name>A0A916PE50_KRYT1</name>
<evidence type="ECO:0000313" key="4">
    <source>
        <dbReference type="Proteomes" id="UP000243105"/>
    </source>
</evidence>
<dbReference type="PANTHER" id="PTHR45947">
    <property type="entry name" value="SULFOQUINOVOSYL TRANSFERASE SQD2"/>
    <property type="match status" value="1"/>
</dbReference>
<dbReference type="AlphaFoldDB" id="A0A916PE50"/>
<dbReference type="Gene3D" id="3.40.50.2000">
    <property type="entry name" value="Glycogen Phosphorylase B"/>
    <property type="match status" value="2"/>
</dbReference>
<feature type="domain" description="Glycosyl transferase family 1" evidence="1">
    <location>
        <begin position="199"/>
        <end position="370"/>
    </location>
</feature>
<sequence>MMRKVALVRGNGLSKFELQYYYPLKDKFKLTGICSLNNKFSVYDELEVIRLPSVYDFEVLIPKILKLRKIYQRVFYYELFWQKMFGLEKVLKNFDIIHSADIEYYYTYQAAKARLKYNSRLVITQWQNIPFAYASRGYKFVESKRFEILKKAVDAIIAKSERAKLSLILEGFSGEKVWVIKPGVDINKFKPMEKPEVLVKKLGIGKNDKIILFSGRLHWHKGVIVLLNAFKLLLGDKDIDPAKVKLVLVGTGELRKLLYDFSKFLNIEKNVIFAGSVDYDEMPKYHNLADVFVLPSVPTQRWQEQFGMVLIESMACGKPVITTMSGSIPEVVEDKAILVQPFDFLELYKAMKKILIDEKLASEMGKKAREFVVQNYNAEDVSKKIEKIYDSIL</sequence>
<dbReference type="PANTHER" id="PTHR45947:SF3">
    <property type="entry name" value="SULFOQUINOVOSYL TRANSFERASE SQD2"/>
    <property type="match status" value="1"/>
</dbReference>
<dbReference type="RefSeq" id="WP_072263551.1">
    <property type="nucleotide sequence ID" value="NZ_CZVV01000009.1"/>
</dbReference>
<organism evidence="3 4">
    <name type="scientific">Kryptobacter tengchongensis</name>
    <dbReference type="NCBI Taxonomy" id="1643429"/>
    <lineage>
        <taxon>Bacteria</taxon>
        <taxon>Pseudomonadati</taxon>
        <taxon>Candidatus Kryptoniota</taxon>
        <taxon>Candidatus Kryptobacter</taxon>
    </lineage>
</organism>
<proteinExistence type="predicted"/>
<dbReference type="InterPro" id="IPR028098">
    <property type="entry name" value="Glyco_trans_4-like_N"/>
</dbReference>
<dbReference type="EMBL" id="CZVV01000009">
    <property type="protein sequence ID" value="CUS97402.1"/>
    <property type="molecule type" value="Genomic_DNA"/>
</dbReference>
<dbReference type="SUPFAM" id="SSF53756">
    <property type="entry name" value="UDP-Glycosyltransferase/glycogen phosphorylase"/>
    <property type="match status" value="1"/>
</dbReference>
<dbReference type="GO" id="GO:0016757">
    <property type="term" value="F:glycosyltransferase activity"/>
    <property type="evidence" value="ECO:0007669"/>
    <property type="project" value="InterPro"/>
</dbReference>
<reference evidence="3 4" key="1">
    <citation type="submission" date="2015-11" db="EMBL/GenBank/DDBJ databases">
        <authorList>
            <person name="Varghese N."/>
        </authorList>
    </citation>
    <scope>NUCLEOTIDE SEQUENCE [LARGE SCALE GENOMIC DNA]</scope>
    <source>
        <strain evidence="3 4">JGI-25</strain>
    </source>
</reference>
<dbReference type="Pfam" id="PF13439">
    <property type="entry name" value="Glyco_transf_4"/>
    <property type="match status" value="1"/>
</dbReference>
<feature type="domain" description="Glycosyltransferase subfamily 4-like N-terminal" evidence="2">
    <location>
        <begin position="79"/>
        <end position="187"/>
    </location>
</feature>
<evidence type="ECO:0000259" key="2">
    <source>
        <dbReference type="Pfam" id="PF13439"/>
    </source>
</evidence>
<comment type="caution">
    <text evidence="3">The sequence shown here is derived from an EMBL/GenBank/DDBJ whole genome shotgun (WGS) entry which is preliminary data.</text>
</comment>
<accession>A0A916PE50</accession>
<dbReference type="CDD" id="cd03801">
    <property type="entry name" value="GT4_PimA-like"/>
    <property type="match status" value="1"/>
</dbReference>
<dbReference type="Proteomes" id="UP000243105">
    <property type="component" value="Unassembled WGS sequence"/>
</dbReference>
<evidence type="ECO:0000259" key="1">
    <source>
        <dbReference type="Pfam" id="PF00534"/>
    </source>
</evidence>